<keyword evidence="2" id="KW-1185">Reference proteome</keyword>
<dbReference type="PANTHER" id="PTHR37984:SF5">
    <property type="entry name" value="PROTEIN NYNRIN-LIKE"/>
    <property type="match status" value="1"/>
</dbReference>
<accession>A0A183M959</accession>
<dbReference type="STRING" id="48269.A0A183M959"/>
<dbReference type="InterPro" id="IPR043128">
    <property type="entry name" value="Rev_trsase/Diguanyl_cyclase"/>
</dbReference>
<name>A0A183M959_9TREM</name>
<dbReference type="PROSITE" id="PS50878">
    <property type="entry name" value="RT_POL"/>
    <property type="match status" value="1"/>
</dbReference>
<dbReference type="Gene3D" id="3.30.70.270">
    <property type="match status" value="1"/>
</dbReference>
<dbReference type="EMBL" id="UZAI01008111">
    <property type="protein sequence ID" value="VDP01092.1"/>
    <property type="molecule type" value="Genomic_DNA"/>
</dbReference>
<dbReference type="Proteomes" id="UP000277204">
    <property type="component" value="Unassembled WGS sequence"/>
</dbReference>
<proteinExistence type="predicted"/>
<evidence type="ECO:0000313" key="1">
    <source>
        <dbReference type="EMBL" id="VDP01092.1"/>
    </source>
</evidence>
<dbReference type="Pfam" id="PF00078">
    <property type="entry name" value="RVT_1"/>
    <property type="match status" value="1"/>
</dbReference>
<organism evidence="1 2">
    <name type="scientific">Schistosoma margrebowiei</name>
    <dbReference type="NCBI Taxonomy" id="48269"/>
    <lineage>
        <taxon>Eukaryota</taxon>
        <taxon>Metazoa</taxon>
        <taxon>Spiralia</taxon>
        <taxon>Lophotrochozoa</taxon>
        <taxon>Platyhelminthes</taxon>
        <taxon>Trematoda</taxon>
        <taxon>Digenea</taxon>
        <taxon>Strigeidida</taxon>
        <taxon>Schistosomatoidea</taxon>
        <taxon>Schistosomatidae</taxon>
        <taxon>Schistosoma</taxon>
    </lineage>
</organism>
<dbReference type="InterPro" id="IPR043502">
    <property type="entry name" value="DNA/RNA_pol_sf"/>
</dbReference>
<protein>
    <submittedName>
        <fullName evidence="1">Uncharacterized protein</fullName>
    </submittedName>
</protein>
<gene>
    <name evidence="1" type="ORF">SMRZ_LOCUS12584</name>
</gene>
<reference evidence="1 2" key="1">
    <citation type="submission" date="2018-11" db="EMBL/GenBank/DDBJ databases">
        <authorList>
            <consortium name="Pathogen Informatics"/>
        </authorList>
    </citation>
    <scope>NUCLEOTIDE SEQUENCE [LARGE SCALE GENOMIC DNA]</scope>
    <source>
        <strain evidence="1 2">Zambia</strain>
    </source>
</reference>
<dbReference type="SUPFAM" id="SSF56672">
    <property type="entry name" value="DNA/RNA polymerases"/>
    <property type="match status" value="1"/>
</dbReference>
<sequence>MDTMLQSIPGAAAYLDDIIIMAADKMDQQEKLDQVLERIADYGFRLPTEKFDFYMQQVRYLRFIIGKDGRRPNPENIEAVRTIPRLRDITTLRSFLGLVNHFGIILPDLHHLRAPPNHL</sequence>
<dbReference type="PANTHER" id="PTHR37984">
    <property type="entry name" value="PROTEIN CBG26694"/>
    <property type="match status" value="1"/>
</dbReference>
<dbReference type="InterPro" id="IPR050951">
    <property type="entry name" value="Retrovirus_Pol_polyprotein"/>
</dbReference>
<dbReference type="AlphaFoldDB" id="A0A183M959"/>
<dbReference type="InterPro" id="IPR000477">
    <property type="entry name" value="RT_dom"/>
</dbReference>
<evidence type="ECO:0000313" key="2">
    <source>
        <dbReference type="Proteomes" id="UP000277204"/>
    </source>
</evidence>